<feature type="non-terminal residue" evidence="2">
    <location>
        <position position="1"/>
    </location>
</feature>
<name>A0A0F9DQA0_9ZZZZ</name>
<dbReference type="InterPro" id="IPR010879">
    <property type="entry name" value="DUF1508"/>
</dbReference>
<organism evidence="2">
    <name type="scientific">marine sediment metagenome</name>
    <dbReference type="NCBI Taxonomy" id="412755"/>
    <lineage>
        <taxon>unclassified sequences</taxon>
        <taxon>metagenomes</taxon>
        <taxon>ecological metagenomes</taxon>
    </lineage>
</organism>
<dbReference type="Pfam" id="PF07411">
    <property type="entry name" value="DUF1508"/>
    <property type="match status" value="1"/>
</dbReference>
<dbReference type="AlphaFoldDB" id="A0A0F9DQA0"/>
<sequence>PCVDRAVLLTIKDHGMSKLTVKKDGRGKWRWSLKADNGRIIGASSQGYVRRTDCLQNIYRVGFELHWEHHS</sequence>
<dbReference type="Gene3D" id="3.30.160.160">
    <property type="entry name" value="YegP-like"/>
    <property type="match status" value="1"/>
</dbReference>
<proteinExistence type="predicted"/>
<feature type="domain" description="DUF1508" evidence="1">
    <location>
        <begin position="26"/>
        <end position="61"/>
    </location>
</feature>
<dbReference type="EMBL" id="LAZR01038332">
    <property type="protein sequence ID" value="KKL19841.1"/>
    <property type="molecule type" value="Genomic_DNA"/>
</dbReference>
<evidence type="ECO:0000259" key="1">
    <source>
        <dbReference type="Pfam" id="PF07411"/>
    </source>
</evidence>
<evidence type="ECO:0000313" key="2">
    <source>
        <dbReference type="EMBL" id="KKL19841.1"/>
    </source>
</evidence>
<accession>A0A0F9DQA0</accession>
<reference evidence="2" key="1">
    <citation type="journal article" date="2015" name="Nature">
        <title>Complex archaea that bridge the gap between prokaryotes and eukaryotes.</title>
        <authorList>
            <person name="Spang A."/>
            <person name="Saw J.H."/>
            <person name="Jorgensen S.L."/>
            <person name="Zaremba-Niedzwiedzka K."/>
            <person name="Martijn J."/>
            <person name="Lind A.E."/>
            <person name="van Eijk R."/>
            <person name="Schleper C."/>
            <person name="Guy L."/>
            <person name="Ettema T.J."/>
        </authorList>
    </citation>
    <scope>NUCLEOTIDE SEQUENCE</scope>
</reference>
<comment type="caution">
    <text evidence="2">The sequence shown here is derived from an EMBL/GenBank/DDBJ whole genome shotgun (WGS) entry which is preliminary data.</text>
</comment>
<protein>
    <recommendedName>
        <fullName evidence="1">DUF1508 domain-containing protein</fullName>
    </recommendedName>
</protein>
<dbReference type="InterPro" id="IPR036913">
    <property type="entry name" value="YegP-like_sf"/>
</dbReference>
<dbReference type="SUPFAM" id="SSF160113">
    <property type="entry name" value="YegP-like"/>
    <property type="match status" value="1"/>
</dbReference>
<gene>
    <name evidence="2" type="ORF">LCGC14_2461460</name>
</gene>